<keyword evidence="2 6" id="KW-0812">Transmembrane</keyword>
<dbReference type="PROSITE" id="PS50104">
    <property type="entry name" value="TIR"/>
    <property type="match status" value="1"/>
</dbReference>
<dbReference type="GO" id="GO:0005886">
    <property type="term" value="C:plasma membrane"/>
    <property type="evidence" value="ECO:0007669"/>
    <property type="project" value="TreeGrafter"/>
</dbReference>
<dbReference type="SUPFAM" id="SSF52200">
    <property type="entry name" value="Toll/Interleukin receptor TIR domain"/>
    <property type="match status" value="1"/>
</dbReference>
<evidence type="ECO:0000256" key="5">
    <source>
        <dbReference type="ARBA" id="ARBA00023136"/>
    </source>
</evidence>
<dbReference type="Proteomes" id="UP000828390">
    <property type="component" value="Unassembled WGS sequence"/>
</dbReference>
<name>A0A9D4DP48_DREPO</name>
<dbReference type="AlphaFoldDB" id="A0A9D4DP48"/>
<organism evidence="8 9">
    <name type="scientific">Dreissena polymorpha</name>
    <name type="common">Zebra mussel</name>
    <name type="synonym">Mytilus polymorpha</name>
    <dbReference type="NCBI Taxonomy" id="45954"/>
    <lineage>
        <taxon>Eukaryota</taxon>
        <taxon>Metazoa</taxon>
        <taxon>Spiralia</taxon>
        <taxon>Lophotrochozoa</taxon>
        <taxon>Mollusca</taxon>
        <taxon>Bivalvia</taxon>
        <taxon>Autobranchia</taxon>
        <taxon>Heteroconchia</taxon>
        <taxon>Euheterodonta</taxon>
        <taxon>Imparidentia</taxon>
        <taxon>Neoheterodontei</taxon>
        <taxon>Myida</taxon>
        <taxon>Dreissenoidea</taxon>
        <taxon>Dreissenidae</taxon>
        <taxon>Dreissena</taxon>
    </lineage>
</organism>
<comment type="subcellular location">
    <subcellularLocation>
        <location evidence="1">Membrane</location>
    </subcellularLocation>
</comment>
<dbReference type="InterPro" id="IPR000157">
    <property type="entry name" value="TIR_dom"/>
</dbReference>
<keyword evidence="9" id="KW-1185">Reference proteome</keyword>
<dbReference type="PANTHER" id="PTHR24365:SF541">
    <property type="entry name" value="PROTEIN TOLL-RELATED"/>
    <property type="match status" value="1"/>
</dbReference>
<reference evidence="8" key="1">
    <citation type="journal article" date="2019" name="bioRxiv">
        <title>The Genome of the Zebra Mussel, Dreissena polymorpha: A Resource for Invasive Species Research.</title>
        <authorList>
            <person name="McCartney M.A."/>
            <person name="Auch B."/>
            <person name="Kono T."/>
            <person name="Mallez S."/>
            <person name="Zhang Y."/>
            <person name="Obille A."/>
            <person name="Becker A."/>
            <person name="Abrahante J.E."/>
            <person name="Garbe J."/>
            <person name="Badalamenti J.P."/>
            <person name="Herman A."/>
            <person name="Mangelson H."/>
            <person name="Liachko I."/>
            <person name="Sullivan S."/>
            <person name="Sone E.D."/>
            <person name="Koren S."/>
            <person name="Silverstein K.A.T."/>
            <person name="Beckman K.B."/>
            <person name="Gohl D.M."/>
        </authorList>
    </citation>
    <scope>NUCLEOTIDE SEQUENCE</scope>
    <source>
        <strain evidence="8">Duluth1</strain>
        <tissue evidence="8">Whole animal</tissue>
    </source>
</reference>
<feature type="transmembrane region" description="Helical" evidence="6">
    <location>
        <begin position="65"/>
        <end position="86"/>
    </location>
</feature>
<keyword evidence="4 6" id="KW-1133">Transmembrane helix</keyword>
<accession>A0A9D4DP48</accession>
<feature type="domain" description="TIR" evidence="7">
    <location>
        <begin position="110"/>
        <end position="172"/>
    </location>
</feature>
<evidence type="ECO:0000256" key="1">
    <source>
        <dbReference type="ARBA" id="ARBA00004370"/>
    </source>
</evidence>
<evidence type="ECO:0000256" key="6">
    <source>
        <dbReference type="SAM" id="Phobius"/>
    </source>
</evidence>
<evidence type="ECO:0000313" key="8">
    <source>
        <dbReference type="EMBL" id="KAH3752070.1"/>
    </source>
</evidence>
<dbReference type="EMBL" id="JAIWYP010000010">
    <property type="protein sequence ID" value="KAH3752070.1"/>
    <property type="molecule type" value="Genomic_DNA"/>
</dbReference>
<evidence type="ECO:0000256" key="3">
    <source>
        <dbReference type="ARBA" id="ARBA00022729"/>
    </source>
</evidence>
<protein>
    <recommendedName>
        <fullName evidence="7">TIR domain-containing protein</fullName>
    </recommendedName>
</protein>
<gene>
    <name evidence="8" type="ORF">DPMN_186680</name>
</gene>
<dbReference type="PANTHER" id="PTHR24365">
    <property type="entry name" value="TOLL-LIKE RECEPTOR"/>
    <property type="match status" value="1"/>
</dbReference>
<sequence>MPYICSCDDNHMETIKWIHRNLDTFITSPREDYMCTLQGERLNIFQNALEKTNDYCRLQNLKRNLAISLPIVCVFVLIGLVIFVKIQGFKQRQRERKNIRSQIELGELPKKFVAFLSFSSEDAELVVDTILPRLNSELRRKTKTGTSRVLVSSGDRHFRPGYALGEEIIQCI</sequence>
<evidence type="ECO:0000259" key="7">
    <source>
        <dbReference type="PROSITE" id="PS50104"/>
    </source>
</evidence>
<dbReference type="GO" id="GO:0007165">
    <property type="term" value="P:signal transduction"/>
    <property type="evidence" value="ECO:0007669"/>
    <property type="project" value="InterPro"/>
</dbReference>
<evidence type="ECO:0000256" key="4">
    <source>
        <dbReference type="ARBA" id="ARBA00022989"/>
    </source>
</evidence>
<comment type="caution">
    <text evidence="8">The sequence shown here is derived from an EMBL/GenBank/DDBJ whole genome shotgun (WGS) entry which is preliminary data.</text>
</comment>
<evidence type="ECO:0000313" key="9">
    <source>
        <dbReference type="Proteomes" id="UP000828390"/>
    </source>
</evidence>
<dbReference type="GO" id="GO:0038023">
    <property type="term" value="F:signaling receptor activity"/>
    <property type="evidence" value="ECO:0007669"/>
    <property type="project" value="TreeGrafter"/>
</dbReference>
<dbReference type="InterPro" id="IPR035897">
    <property type="entry name" value="Toll_tir_struct_dom_sf"/>
</dbReference>
<proteinExistence type="predicted"/>
<keyword evidence="3" id="KW-0732">Signal</keyword>
<evidence type="ECO:0000256" key="2">
    <source>
        <dbReference type="ARBA" id="ARBA00022692"/>
    </source>
</evidence>
<keyword evidence="5 6" id="KW-0472">Membrane</keyword>
<reference evidence="8" key="2">
    <citation type="submission" date="2020-11" db="EMBL/GenBank/DDBJ databases">
        <authorList>
            <person name="McCartney M.A."/>
            <person name="Auch B."/>
            <person name="Kono T."/>
            <person name="Mallez S."/>
            <person name="Becker A."/>
            <person name="Gohl D.M."/>
            <person name="Silverstein K.A.T."/>
            <person name="Koren S."/>
            <person name="Bechman K.B."/>
            <person name="Herman A."/>
            <person name="Abrahante J.E."/>
            <person name="Garbe J."/>
        </authorList>
    </citation>
    <scope>NUCLEOTIDE SEQUENCE</scope>
    <source>
        <strain evidence="8">Duluth1</strain>
        <tissue evidence="8">Whole animal</tissue>
    </source>
</reference>